<dbReference type="Gene3D" id="1.20.5.2480">
    <property type="match status" value="1"/>
</dbReference>
<feature type="transmembrane region" description="Helical" evidence="6">
    <location>
        <begin position="267"/>
        <end position="290"/>
    </location>
</feature>
<dbReference type="GO" id="GO:0007420">
    <property type="term" value="P:brain development"/>
    <property type="evidence" value="ECO:0007669"/>
    <property type="project" value="TreeGrafter"/>
</dbReference>
<proteinExistence type="predicted"/>
<dbReference type="EMBL" id="SRMA01027091">
    <property type="protein sequence ID" value="TRY59985.1"/>
    <property type="molecule type" value="Genomic_DNA"/>
</dbReference>
<dbReference type="InterPro" id="IPR003388">
    <property type="entry name" value="Reticulon"/>
</dbReference>
<evidence type="ECO:0000256" key="2">
    <source>
        <dbReference type="ARBA" id="ARBA00022692"/>
    </source>
</evidence>
<dbReference type="InterPro" id="IPR000178">
    <property type="entry name" value="TF_IF2_bacterial-like"/>
</dbReference>
<dbReference type="GO" id="GO:0003743">
    <property type="term" value="F:translation initiation factor activity"/>
    <property type="evidence" value="ECO:0007669"/>
    <property type="project" value="InterPro"/>
</dbReference>
<dbReference type="GO" id="GO:0014069">
    <property type="term" value="C:postsynaptic density"/>
    <property type="evidence" value="ECO:0007669"/>
    <property type="project" value="TreeGrafter"/>
</dbReference>
<dbReference type="GO" id="GO:0043005">
    <property type="term" value="C:neuron projection"/>
    <property type="evidence" value="ECO:0007669"/>
    <property type="project" value="TreeGrafter"/>
</dbReference>
<dbReference type="FunFam" id="2.40.30.10:FF:000008">
    <property type="entry name" value="Translation initiation factor IF-2"/>
    <property type="match status" value="1"/>
</dbReference>
<evidence type="ECO:0000256" key="6">
    <source>
        <dbReference type="RuleBase" id="RU210713"/>
    </source>
</evidence>
<dbReference type="OrthoDB" id="567788at2759"/>
<dbReference type="PANTHER" id="PTHR45799:SF1">
    <property type="entry name" value="RETICULON-4"/>
    <property type="match status" value="1"/>
</dbReference>
<evidence type="ECO:0000256" key="3">
    <source>
        <dbReference type="ARBA" id="ARBA00022824"/>
    </source>
</evidence>
<comment type="caution">
    <text evidence="9">The sequence shown here is derived from an EMBL/GenBank/DDBJ whole genome shotgun (WGS) entry which is preliminary data.</text>
</comment>
<reference evidence="9 10" key="1">
    <citation type="journal article" date="2019" name="Sci. Data">
        <title>Hybrid genome assembly and annotation of Danionella translucida.</title>
        <authorList>
            <person name="Kadobianskyi M."/>
            <person name="Schulze L."/>
            <person name="Schuelke M."/>
            <person name="Judkewitz B."/>
        </authorList>
    </citation>
    <scope>NUCLEOTIDE SEQUENCE [LARGE SCALE GENOMIC DNA]</scope>
    <source>
        <strain evidence="9 10">Bolton</strain>
    </source>
</reference>
<evidence type="ECO:0000256" key="7">
    <source>
        <dbReference type="SAM" id="MobiDB-lite"/>
    </source>
</evidence>
<dbReference type="GO" id="GO:0003924">
    <property type="term" value="F:GTPase activity"/>
    <property type="evidence" value="ECO:0007669"/>
    <property type="project" value="InterPro"/>
</dbReference>
<evidence type="ECO:0000313" key="9">
    <source>
        <dbReference type="EMBL" id="TRY59985.1"/>
    </source>
</evidence>
<evidence type="ECO:0000313" key="10">
    <source>
        <dbReference type="Proteomes" id="UP000316079"/>
    </source>
</evidence>
<sequence>EASVLALFQVNVGRKKVTVAGCRVQKGLLDKNLKFRLKRGNDFLWKGSVITLRHLKDNVLKVKTGMECGLSIDDEDFEIKTFSLTLTSKSPSLTLLPTTVSTYCFIMEDQTEISSTTPSQGFNDFVEEEEFKAEEQVESLMDEAEPAVFSSREAEAHVPEVDDILDLAGGAKDALERHMSTMPRTEDPNNFAAAEPSSTSKPEPEVPKPAPITVSAEATIKEEKLEGKEEKVTPTSTTCSVAASCSVAELLYWRDLQRTGVVFGASLFLLLSLSICSIISVLSYIALALLSVTISFRIYKGILQAVQKSEDGHPFKMYLDKDVTIPKEMVQKYSDMGLAHLNTVIKELRRLFLVDDLVDSLKFAVLMWILTYVGALFNGLTLLILGLIGAFSCPVIYEKHQVQIDHYYGLVNKQVKDVLGKIQAKIPGAKPKSE</sequence>
<feature type="non-terminal residue" evidence="9">
    <location>
        <position position="1"/>
    </location>
</feature>
<gene>
    <name evidence="9" type="ORF">DNTS_010971</name>
</gene>
<feature type="domain" description="Reticulon" evidence="8">
    <location>
        <begin position="247"/>
        <end position="434"/>
    </location>
</feature>
<dbReference type="PROSITE" id="PS50845">
    <property type="entry name" value="RETICULON"/>
    <property type="match status" value="1"/>
</dbReference>
<evidence type="ECO:0000256" key="5">
    <source>
        <dbReference type="ARBA" id="ARBA00023136"/>
    </source>
</evidence>
<keyword evidence="4 6" id="KW-1133">Transmembrane helix</keyword>
<dbReference type="PANTHER" id="PTHR45799">
    <property type="entry name" value="RETICULON-LIKE PROTEIN"/>
    <property type="match status" value="1"/>
</dbReference>
<organism evidence="9 10">
    <name type="scientific">Danionella cerebrum</name>
    <dbReference type="NCBI Taxonomy" id="2873325"/>
    <lineage>
        <taxon>Eukaryota</taxon>
        <taxon>Metazoa</taxon>
        <taxon>Chordata</taxon>
        <taxon>Craniata</taxon>
        <taxon>Vertebrata</taxon>
        <taxon>Euteleostomi</taxon>
        <taxon>Actinopterygii</taxon>
        <taxon>Neopterygii</taxon>
        <taxon>Teleostei</taxon>
        <taxon>Ostariophysi</taxon>
        <taxon>Cypriniformes</taxon>
        <taxon>Danionidae</taxon>
        <taxon>Danioninae</taxon>
        <taxon>Danionella</taxon>
    </lineage>
</organism>
<keyword evidence="3 6" id="KW-0256">Endoplasmic reticulum</keyword>
<keyword evidence="10" id="KW-1185">Reference proteome</keyword>
<evidence type="ECO:0000256" key="1">
    <source>
        <dbReference type="ARBA" id="ARBA00004477"/>
    </source>
</evidence>
<dbReference type="Proteomes" id="UP000316079">
    <property type="component" value="Unassembled WGS sequence"/>
</dbReference>
<feature type="region of interest" description="Disordered" evidence="7">
    <location>
        <begin position="181"/>
        <end position="213"/>
    </location>
</feature>
<dbReference type="AlphaFoldDB" id="A0A553N3H1"/>
<feature type="transmembrane region" description="Helical" evidence="6">
    <location>
        <begin position="376"/>
        <end position="397"/>
    </location>
</feature>
<keyword evidence="2 6" id="KW-0812">Transmembrane</keyword>
<dbReference type="SUPFAM" id="SSF50447">
    <property type="entry name" value="Translation proteins"/>
    <property type="match status" value="1"/>
</dbReference>
<dbReference type="PROSITE" id="PS01176">
    <property type="entry name" value="IF2"/>
    <property type="match status" value="1"/>
</dbReference>
<name>A0A553N3H1_9TELE</name>
<evidence type="ECO:0000256" key="4">
    <source>
        <dbReference type="ARBA" id="ARBA00022989"/>
    </source>
</evidence>
<accession>A0A553N3H1</accession>
<dbReference type="GO" id="GO:0005525">
    <property type="term" value="F:GTP binding"/>
    <property type="evidence" value="ECO:0007669"/>
    <property type="project" value="InterPro"/>
</dbReference>
<keyword evidence="5 6" id="KW-0472">Membrane</keyword>
<dbReference type="GO" id="GO:0005789">
    <property type="term" value="C:endoplasmic reticulum membrane"/>
    <property type="evidence" value="ECO:0007669"/>
    <property type="project" value="UniProtKB-SubCell"/>
</dbReference>
<dbReference type="GO" id="GO:0030182">
    <property type="term" value="P:neuron differentiation"/>
    <property type="evidence" value="ECO:0007669"/>
    <property type="project" value="TreeGrafter"/>
</dbReference>
<dbReference type="InterPro" id="IPR009000">
    <property type="entry name" value="Transl_B-barrel_sf"/>
</dbReference>
<comment type="subcellular location">
    <subcellularLocation>
        <location evidence="1 6">Endoplasmic reticulum membrane</location>
        <topology evidence="1 6">Multi-pass membrane protein</topology>
    </subcellularLocation>
</comment>
<dbReference type="CDD" id="cd03692">
    <property type="entry name" value="mtIF2_IVc"/>
    <property type="match status" value="1"/>
</dbReference>
<protein>
    <recommendedName>
        <fullName evidence="6">Reticulon</fullName>
    </recommendedName>
</protein>
<dbReference type="Pfam" id="PF02453">
    <property type="entry name" value="Reticulon"/>
    <property type="match status" value="1"/>
</dbReference>
<dbReference type="FunFam" id="1.20.5.2480:FF:000001">
    <property type="entry name" value="Reticulon"/>
    <property type="match status" value="1"/>
</dbReference>
<dbReference type="Gene3D" id="2.40.30.10">
    <property type="entry name" value="Translation factors"/>
    <property type="match status" value="1"/>
</dbReference>
<dbReference type="InterPro" id="IPR046964">
    <property type="entry name" value="RTN1-4"/>
</dbReference>
<dbReference type="GO" id="GO:0071787">
    <property type="term" value="P:endoplasmic reticulum tubular network formation"/>
    <property type="evidence" value="ECO:0007669"/>
    <property type="project" value="TreeGrafter"/>
</dbReference>
<evidence type="ECO:0000259" key="8">
    <source>
        <dbReference type="PROSITE" id="PS50845"/>
    </source>
</evidence>